<dbReference type="PANTHER" id="PTHR46953:SF1">
    <property type="entry name" value="G-PROTEIN COUPLED RECEPTOR MTH-LIKE 1-RELATED"/>
    <property type="match status" value="1"/>
</dbReference>
<dbReference type="AlphaFoldDB" id="A0A8S1CCX5"/>
<feature type="chain" id="PRO_5035927807" description="G-protein coupled receptors family 2 profile 2 domain-containing protein" evidence="11">
    <location>
        <begin position="23"/>
        <end position="517"/>
    </location>
</feature>
<dbReference type="Pfam" id="PF06652">
    <property type="entry name" value="Methuselah_N"/>
    <property type="match status" value="1"/>
</dbReference>
<evidence type="ECO:0000256" key="10">
    <source>
        <dbReference type="SAM" id="Phobius"/>
    </source>
</evidence>
<evidence type="ECO:0000256" key="3">
    <source>
        <dbReference type="ARBA" id="ARBA00022692"/>
    </source>
</evidence>
<feature type="transmembrane region" description="Helical" evidence="10">
    <location>
        <begin position="451"/>
        <end position="473"/>
    </location>
</feature>
<comment type="subcellular location">
    <subcellularLocation>
        <location evidence="1">Membrane</location>
        <topology evidence="1">Multi-pass membrane protein</topology>
    </subcellularLocation>
</comment>
<evidence type="ECO:0000256" key="7">
    <source>
        <dbReference type="ARBA" id="ARBA00023136"/>
    </source>
</evidence>
<feature type="transmembrane region" description="Helical" evidence="10">
    <location>
        <begin position="243"/>
        <end position="262"/>
    </location>
</feature>
<dbReference type="Gene3D" id="2.170.180.11">
    <property type="entry name" value="Methuselah ectodomain, domain 2"/>
    <property type="match status" value="1"/>
</dbReference>
<dbReference type="InterPro" id="IPR023311">
    <property type="entry name" value="Methusela_ecto_dom_2"/>
</dbReference>
<evidence type="ECO:0000256" key="4">
    <source>
        <dbReference type="ARBA" id="ARBA00022729"/>
    </source>
</evidence>
<keyword evidence="5 10" id="KW-1133">Transmembrane helix</keyword>
<feature type="domain" description="G-protein coupled receptors family 2 profile 2" evidence="12">
    <location>
        <begin position="207"/>
        <end position="475"/>
    </location>
</feature>
<proteinExistence type="inferred from homology"/>
<keyword evidence="3 10" id="KW-0812">Transmembrane</keyword>
<dbReference type="PANTHER" id="PTHR46953">
    <property type="entry name" value="G-PROTEIN COUPLED RECEPTOR MTH-LIKE 1-RELATED"/>
    <property type="match status" value="1"/>
</dbReference>
<keyword evidence="6" id="KW-0297">G-protein coupled receptor</keyword>
<dbReference type="InterPro" id="IPR000832">
    <property type="entry name" value="GPCR_2_secretin-like"/>
</dbReference>
<dbReference type="CDD" id="cd15039">
    <property type="entry name" value="7tmB3_Methuselah-like"/>
    <property type="match status" value="1"/>
</dbReference>
<dbReference type="Gene3D" id="1.20.1070.10">
    <property type="entry name" value="Rhodopsin 7-helix transmembrane proteins"/>
    <property type="match status" value="1"/>
</dbReference>
<dbReference type="EMBL" id="CADEPI010000036">
    <property type="protein sequence ID" value="CAB3368144.1"/>
    <property type="molecule type" value="Genomic_DNA"/>
</dbReference>
<evidence type="ECO:0000256" key="8">
    <source>
        <dbReference type="ARBA" id="ARBA00023170"/>
    </source>
</evidence>
<gene>
    <name evidence="13" type="ORF">CLODIP_2_CD08138</name>
</gene>
<dbReference type="GO" id="GO:0016020">
    <property type="term" value="C:membrane"/>
    <property type="evidence" value="ECO:0007669"/>
    <property type="project" value="UniProtKB-SubCell"/>
</dbReference>
<feature type="transmembrane region" description="Helical" evidence="10">
    <location>
        <begin position="423"/>
        <end position="445"/>
    </location>
</feature>
<accession>A0A8S1CCX5</accession>
<keyword evidence="8" id="KW-0675">Receptor</keyword>
<protein>
    <recommendedName>
        <fullName evidence="12">G-protein coupled receptors family 2 profile 2 domain-containing protein</fullName>
    </recommendedName>
</protein>
<feature type="transmembrane region" description="Helical" evidence="10">
    <location>
        <begin position="208"/>
        <end position="231"/>
    </location>
</feature>
<evidence type="ECO:0000256" key="9">
    <source>
        <dbReference type="ARBA" id="ARBA00023224"/>
    </source>
</evidence>
<reference evidence="13 14" key="1">
    <citation type="submission" date="2020-04" db="EMBL/GenBank/DDBJ databases">
        <authorList>
            <person name="Alioto T."/>
            <person name="Alioto T."/>
            <person name="Gomez Garrido J."/>
        </authorList>
    </citation>
    <scope>NUCLEOTIDE SEQUENCE [LARGE SCALE GENOMIC DNA]</scope>
</reference>
<dbReference type="SUPFAM" id="SSF63877">
    <property type="entry name" value="Methuselah ectodomain"/>
    <property type="match status" value="1"/>
</dbReference>
<dbReference type="GO" id="GO:0004930">
    <property type="term" value="F:G protein-coupled receptor activity"/>
    <property type="evidence" value="ECO:0007669"/>
    <property type="project" value="UniProtKB-KW"/>
</dbReference>
<evidence type="ECO:0000256" key="2">
    <source>
        <dbReference type="ARBA" id="ARBA00008979"/>
    </source>
</evidence>
<sequence length="517" mass="59245">MLANPNVALLFLLAVFLNSAAGKAKDDRPCPMEESIHITRFQILPNKTLLDEERNIRFSPDLYFREGNATVRGCVCRVKSCVRKCCPLDHHIKEATKCVEGGSDKFHENIFKEKLPLVRKKEDVFFLTGHQNCNNGKYKLEPNVEPDDNFTLLPTGLLQLFYVSEMAENKPVHFSQYCVEYFGDMNLISAILCFPEESVENSPQNVQYSIYSVGMLLSSVFMLLTLAVYALLPQLRNLHGKCLMCHVGCLLSAYISLSIVQLGSDVIPLWLCTLIPFVIQFTFSSAFFWLNIMCFDICWMFNRVRTISGSSAERERKKLIIYSSYAWGCPLFLLIICILTSTIESLPSFVPRPKFGEQSCWYSPRQEDRLAIILYFFGPISVLMIMNLLFFARTAYRVVTLRKGTGMLNRSDNQSSNEKQRTFVLYLKLFVVMGLTWIMEVVSFLVQGPTYMWYVTDVCNTLQGLAIFLIFVWKPKVRRLLRERMVAKEPQTASTASAKMRKISSNTKVEELTMSQN</sequence>
<comment type="similarity">
    <text evidence="2">Belongs to the G-protein coupled receptor 2 family. Mth subfamily.</text>
</comment>
<evidence type="ECO:0000256" key="6">
    <source>
        <dbReference type="ARBA" id="ARBA00023040"/>
    </source>
</evidence>
<name>A0A8S1CCX5_9INSE</name>
<evidence type="ECO:0000256" key="1">
    <source>
        <dbReference type="ARBA" id="ARBA00004141"/>
    </source>
</evidence>
<evidence type="ECO:0000259" key="12">
    <source>
        <dbReference type="PROSITE" id="PS50261"/>
    </source>
</evidence>
<dbReference type="Proteomes" id="UP000494165">
    <property type="component" value="Unassembled WGS sequence"/>
</dbReference>
<dbReference type="InterPro" id="IPR052808">
    <property type="entry name" value="GPCR_Mth-like"/>
</dbReference>
<comment type="caution">
    <text evidence="13">The sequence shown here is derived from an EMBL/GenBank/DDBJ whole genome shotgun (WGS) entry which is preliminary data.</text>
</comment>
<dbReference type="InterPro" id="IPR010596">
    <property type="entry name" value="Methuselah_N_dom"/>
</dbReference>
<keyword evidence="7 10" id="KW-0472">Membrane</keyword>
<dbReference type="GO" id="GO:0007166">
    <property type="term" value="P:cell surface receptor signaling pathway"/>
    <property type="evidence" value="ECO:0007669"/>
    <property type="project" value="InterPro"/>
</dbReference>
<dbReference type="InterPro" id="IPR017981">
    <property type="entry name" value="GPCR_2-like_7TM"/>
</dbReference>
<keyword evidence="14" id="KW-1185">Reference proteome</keyword>
<evidence type="ECO:0000313" key="13">
    <source>
        <dbReference type="EMBL" id="CAB3368144.1"/>
    </source>
</evidence>
<dbReference type="Pfam" id="PF00002">
    <property type="entry name" value="7tm_2"/>
    <property type="match status" value="1"/>
</dbReference>
<dbReference type="InterPro" id="IPR036272">
    <property type="entry name" value="Methuselah_N_sf"/>
</dbReference>
<dbReference type="OrthoDB" id="6082634at2759"/>
<keyword evidence="4 11" id="KW-0732">Signal</keyword>
<evidence type="ECO:0000313" key="14">
    <source>
        <dbReference type="Proteomes" id="UP000494165"/>
    </source>
</evidence>
<dbReference type="PROSITE" id="PS50261">
    <property type="entry name" value="G_PROTEIN_RECEP_F2_4"/>
    <property type="match status" value="1"/>
</dbReference>
<feature type="transmembrane region" description="Helical" evidence="10">
    <location>
        <begin position="274"/>
        <end position="299"/>
    </location>
</feature>
<feature type="transmembrane region" description="Helical" evidence="10">
    <location>
        <begin position="372"/>
        <end position="392"/>
    </location>
</feature>
<evidence type="ECO:0000256" key="11">
    <source>
        <dbReference type="SAM" id="SignalP"/>
    </source>
</evidence>
<feature type="transmembrane region" description="Helical" evidence="10">
    <location>
        <begin position="319"/>
        <end position="343"/>
    </location>
</feature>
<feature type="signal peptide" evidence="11">
    <location>
        <begin position="1"/>
        <end position="22"/>
    </location>
</feature>
<evidence type="ECO:0000256" key="5">
    <source>
        <dbReference type="ARBA" id="ARBA00022989"/>
    </source>
</evidence>
<organism evidence="13 14">
    <name type="scientific">Cloeon dipterum</name>
    <dbReference type="NCBI Taxonomy" id="197152"/>
    <lineage>
        <taxon>Eukaryota</taxon>
        <taxon>Metazoa</taxon>
        <taxon>Ecdysozoa</taxon>
        <taxon>Arthropoda</taxon>
        <taxon>Hexapoda</taxon>
        <taxon>Insecta</taxon>
        <taxon>Pterygota</taxon>
        <taxon>Palaeoptera</taxon>
        <taxon>Ephemeroptera</taxon>
        <taxon>Pisciforma</taxon>
        <taxon>Baetidae</taxon>
        <taxon>Cloeon</taxon>
    </lineage>
</organism>
<keyword evidence="9" id="KW-0807">Transducer</keyword>